<reference evidence="1 2" key="1">
    <citation type="journal article" date="2015" name="Stand. Genomic Sci.">
        <title>Genomic Encyclopedia of Bacterial and Archaeal Type Strains, Phase III: the genomes of soil and plant-associated and newly described type strains.</title>
        <authorList>
            <person name="Whitman W.B."/>
            <person name="Woyke T."/>
            <person name="Klenk H.P."/>
            <person name="Zhou Y."/>
            <person name="Lilburn T.G."/>
            <person name="Beck B.J."/>
            <person name="De Vos P."/>
            <person name="Vandamme P."/>
            <person name="Eisen J.A."/>
            <person name="Garrity G."/>
            <person name="Hugenholtz P."/>
            <person name="Kyrpides N.C."/>
        </authorList>
    </citation>
    <scope>NUCLEOTIDE SEQUENCE [LARGE SCALE GENOMIC DNA]</scope>
    <source>
        <strain evidence="1 2">CGMCC 1.7271</strain>
    </source>
</reference>
<dbReference type="PROSITE" id="PS51257">
    <property type="entry name" value="PROKAR_LIPOPROTEIN"/>
    <property type="match status" value="1"/>
</dbReference>
<sequence>MKQYLLLFVTIAAVIACNNDASKEKESDLTKEVNQPQQWFATDTVVIWDCSAEDETMKRIYAPIDSVTVPQAIINGVNKTYAEVKLEFDHISGDTLFVKIPSAEWLTERAGNSGAEQYLSFAALNLLEAKAVNYVHFDFVAGVHARPTTWSDKDFSDWKKDPSSVQ</sequence>
<dbReference type="RefSeq" id="WP_144885097.1">
    <property type="nucleotide sequence ID" value="NZ_VLLE01000003.1"/>
</dbReference>
<evidence type="ECO:0000313" key="1">
    <source>
        <dbReference type="EMBL" id="TWI83009.1"/>
    </source>
</evidence>
<dbReference type="OrthoDB" id="679569at2"/>
<organism evidence="1 2">
    <name type="scientific">Lacibacter cauensis</name>
    <dbReference type="NCBI Taxonomy" id="510947"/>
    <lineage>
        <taxon>Bacteria</taxon>
        <taxon>Pseudomonadati</taxon>
        <taxon>Bacteroidota</taxon>
        <taxon>Chitinophagia</taxon>
        <taxon>Chitinophagales</taxon>
        <taxon>Chitinophagaceae</taxon>
        <taxon>Lacibacter</taxon>
    </lineage>
</organism>
<proteinExistence type="predicted"/>
<protein>
    <submittedName>
        <fullName evidence="1">Uncharacterized protein</fullName>
    </submittedName>
</protein>
<keyword evidence="2" id="KW-1185">Reference proteome</keyword>
<name>A0A562SNX7_9BACT</name>
<dbReference type="AlphaFoldDB" id="A0A562SNX7"/>
<dbReference type="Proteomes" id="UP000316167">
    <property type="component" value="Unassembled WGS sequence"/>
</dbReference>
<gene>
    <name evidence="1" type="ORF">IQ13_1115</name>
</gene>
<dbReference type="EMBL" id="VLLE01000003">
    <property type="protein sequence ID" value="TWI83009.1"/>
    <property type="molecule type" value="Genomic_DNA"/>
</dbReference>
<comment type="caution">
    <text evidence="1">The sequence shown here is derived from an EMBL/GenBank/DDBJ whole genome shotgun (WGS) entry which is preliminary data.</text>
</comment>
<accession>A0A562SNX7</accession>
<evidence type="ECO:0000313" key="2">
    <source>
        <dbReference type="Proteomes" id="UP000316167"/>
    </source>
</evidence>